<name>A0A2X1PPI6_HAEIF</name>
<dbReference type="Gene3D" id="3.40.228.10">
    <property type="entry name" value="Dimethylsulfoxide Reductase, domain 2"/>
    <property type="match status" value="1"/>
</dbReference>
<dbReference type="GO" id="GO:0016491">
    <property type="term" value="F:oxidoreductase activity"/>
    <property type="evidence" value="ECO:0007669"/>
    <property type="project" value="UniProtKB-KW"/>
</dbReference>
<gene>
    <name evidence="1" type="primary">napA_3</name>
    <name evidence="1" type="ORF">NCTC11872_01470</name>
</gene>
<dbReference type="SUPFAM" id="SSF53706">
    <property type="entry name" value="Formate dehydrogenase/DMSO reductase, domains 1-3"/>
    <property type="match status" value="1"/>
</dbReference>
<keyword evidence="1" id="KW-0560">Oxidoreductase</keyword>
<reference evidence="1 2" key="1">
    <citation type="submission" date="2018-06" db="EMBL/GenBank/DDBJ databases">
        <authorList>
            <consortium name="Pathogen Informatics"/>
            <person name="Doyle S."/>
        </authorList>
    </citation>
    <scope>NUCLEOTIDE SEQUENCE [LARGE SCALE GENOMIC DNA]</scope>
    <source>
        <strain evidence="1 2">NCTC11872</strain>
    </source>
</reference>
<accession>A0A2X1PPI6</accession>
<evidence type="ECO:0000313" key="2">
    <source>
        <dbReference type="Proteomes" id="UP000249936"/>
    </source>
</evidence>
<sequence length="105" mass="11752">MRLIGILLINIPNLKRGETNIGYGLRPEHPLEKDTNRATAGKMHDSSFEELKQLVSEYTVEKVSKMSGLDKVQLETLAKLYADPTKKVVFLTGQWALTNIHVVCG</sequence>
<dbReference type="Proteomes" id="UP000249936">
    <property type="component" value="Unassembled WGS sequence"/>
</dbReference>
<dbReference type="EC" id="1.7.99.4" evidence="1"/>
<evidence type="ECO:0000313" key="1">
    <source>
        <dbReference type="EMBL" id="SPX41854.1"/>
    </source>
</evidence>
<dbReference type="AlphaFoldDB" id="A0A2X1PPI6"/>
<organism evidence="1 2">
    <name type="scientific">Haemophilus influenzae</name>
    <dbReference type="NCBI Taxonomy" id="727"/>
    <lineage>
        <taxon>Bacteria</taxon>
        <taxon>Pseudomonadati</taxon>
        <taxon>Pseudomonadota</taxon>
        <taxon>Gammaproteobacteria</taxon>
        <taxon>Pasteurellales</taxon>
        <taxon>Pasteurellaceae</taxon>
        <taxon>Haemophilus</taxon>
    </lineage>
</organism>
<proteinExistence type="predicted"/>
<dbReference type="EMBL" id="UASK01000005">
    <property type="protein sequence ID" value="SPX41854.1"/>
    <property type="molecule type" value="Genomic_DNA"/>
</dbReference>
<protein>
    <submittedName>
        <fullName evidence="1">Nitrate reductase catalytic subunit</fullName>
        <ecNumber evidence="1">1.7.99.4</ecNumber>
    </submittedName>
</protein>